<reference evidence="12" key="1">
    <citation type="submission" date="2021-01" db="EMBL/GenBank/DDBJ databases">
        <title>Genomic Encyclopedia of Type Strains, Phase IV (KMG-IV): sequencing the most valuable type-strain genomes for metagenomic binning, comparative biology and taxonomic classification.</title>
        <authorList>
            <person name="Goeker M."/>
        </authorList>
    </citation>
    <scope>NUCLEOTIDE SEQUENCE</scope>
    <source>
        <strain evidence="12">DSM 23230</strain>
    </source>
</reference>
<dbReference type="Proteomes" id="UP000774000">
    <property type="component" value="Unassembled WGS sequence"/>
</dbReference>
<dbReference type="NCBIfam" id="NF002298">
    <property type="entry name" value="PRK01222.1-4"/>
    <property type="match status" value="1"/>
</dbReference>
<name>A0A939BR38_9FIRM</name>
<gene>
    <name evidence="10" type="primary">trpF</name>
    <name evidence="12" type="ORF">JOC47_000416</name>
</gene>
<dbReference type="InterPro" id="IPR013785">
    <property type="entry name" value="Aldolase_TIM"/>
</dbReference>
<dbReference type="Pfam" id="PF00697">
    <property type="entry name" value="PRAI"/>
    <property type="match status" value="1"/>
</dbReference>
<dbReference type="GO" id="GO:0004640">
    <property type="term" value="F:phosphoribosylanthranilate isomerase activity"/>
    <property type="evidence" value="ECO:0007669"/>
    <property type="project" value="UniProtKB-UniRule"/>
</dbReference>
<evidence type="ECO:0000256" key="5">
    <source>
        <dbReference type="ARBA" id="ARBA00022272"/>
    </source>
</evidence>
<dbReference type="PANTHER" id="PTHR42894:SF1">
    <property type="entry name" value="N-(5'-PHOSPHORIBOSYL)ANTHRANILATE ISOMERASE"/>
    <property type="match status" value="1"/>
</dbReference>
<dbReference type="InterPro" id="IPR001240">
    <property type="entry name" value="PRAI_dom"/>
</dbReference>
<evidence type="ECO:0000256" key="7">
    <source>
        <dbReference type="ARBA" id="ARBA00022822"/>
    </source>
</evidence>
<evidence type="ECO:0000256" key="8">
    <source>
        <dbReference type="ARBA" id="ARBA00023141"/>
    </source>
</evidence>
<keyword evidence="8 10" id="KW-0057">Aromatic amino acid biosynthesis</keyword>
<evidence type="ECO:0000256" key="1">
    <source>
        <dbReference type="ARBA" id="ARBA00001164"/>
    </source>
</evidence>
<evidence type="ECO:0000256" key="4">
    <source>
        <dbReference type="ARBA" id="ARBA00012572"/>
    </source>
</evidence>
<evidence type="ECO:0000313" key="13">
    <source>
        <dbReference type="Proteomes" id="UP000774000"/>
    </source>
</evidence>
<comment type="catalytic activity">
    <reaction evidence="1 10">
        <text>N-(5-phospho-beta-D-ribosyl)anthranilate = 1-(2-carboxyphenylamino)-1-deoxy-D-ribulose 5-phosphate</text>
        <dbReference type="Rhea" id="RHEA:21540"/>
        <dbReference type="ChEBI" id="CHEBI:18277"/>
        <dbReference type="ChEBI" id="CHEBI:58613"/>
        <dbReference type="EC" id="5.3.1.24"/>
    </reaction>
</comment>
<dbReference type="InterPro" id="IPR011060">
    <property type="entry name" value="RibuloseP-bd_barrel"/>
</dbReference>
<keyword evidence="9 10" id="KW-0413">Isomerase</keyword>
<evidence type="ECO:0000256" key="6">
    <source>
        <dbReference type="ARBA" id="ARBA00022605"/>
    </source>
</evidence>
<evidence type="ECO:0000256" key="9">
    <source>
        <dbReference type="ARBA" id="ARBA00023235"/>
    </source>
</evidence>
<comment type="pathway">
    <text evidence="2 10">Amino-acid biosynthesis; L-tryptophan biosynthesis; L-tryptophan from chorismate: step 3/5.</text>
</comment>
<proteinExistence type="inferred from homology"/>
<dbReference type="Gene3D" id="3.20.20.70">
    <property type="entry name" value="Aldolase class I"/>
    <property type="match status" value="1"/>
</dbReference>
<dbReference type="AlphaFoldDB" id="A0A939BR38"/>
<accession>A0A939BR38</accession>
<dbReference type="SUPFAM" id="SSF51366">
    <property type="entry name" value="Ribulose-phoshate binding barrel"/>
    <property type="match status" value="1"/>
</dbReference>
<comment type="caution">
    <text evidence="12">The sequence shown here is derived from an EMBL/GenBank/DDBJ whole genome shotgun (WGS) entry which is preliminary data.</text>
</comment>
<comment type="similarity">
    <text evidence="3 10">Belongs to the TrpF family.</text>
</comment>
<keyword evidence="7 10" id="KW-0822">Tryptophan biosynthesis</keyword>
<evidence type="ECO:0000313" key="12">
    <source>
        <dbReference type="EMBL" id="MBM7555591.1"/>
    </source>
</evidence>
<dbReference type="FunFam" id="3.20.20.70:FF:000075">
    <property type="entry name" value="Tryptophan biosynthesis protein TRP1"/>
    <property type="match status" value="1"/>
</dbReference>
<evidence type="ECO:0000259" key="11">
    <source>
        <dbReference type="Pfam" id="PF00697"/>
    </source>
</evidence>
<protein>
    <recommendedName>
        <fullName evidence="5 10">N-(5'-phosphoribosyl)anthranilate isomerase</fullName>
        <shortName evidence="10">PRAI</shortName>
        <ecNumber evidence="4 10">5.3.1.24</ecNumber>
    </recommendedName>
</protein>
<dbReference type="EC" id="5.3.1.24" evidence="4 10"/>
<keyword evidence="6 10" id="KW-0028">Amino-acid biosynthesis</keyword>
<dbReference type="PANTHER" id="PTHR42894">
    <property type="entry name" value="N-(5'-PHOSPHORIBOSYL)ANTHRANILATE ISOMERASE"/>
    <property type="match status" value="1"/>
</dbReference>
<dbReference type="InterPro" id="IPR044643">
    <property type="entry name" value="TrpF_fam"/>
</dbReference>
<organism evidence="12 13">
    <name type="scientific">Halanaerobacter jeridensis</name>
    <dbReference type="NCBI Taxonomy" id="706427"/>
    <lineage>
        <taxon>Bacteria</taxon>
        <taxon>Bacillati</taxon>
        <taxon>Bacillota</taxon>
        <taxon>Clostridia</taxon>
        <taxon>Halanaerobiales</taxon>
        <taxon>Halobacteroidaceae</taxon>
        <taxon>Halanaerobacter</taxon>
    </lineage>
</organism>
<dbReference type="RefSeq" id="WP_204700319.1">
    <property type="nucleotide sequence ID" value="NZ_JAFBDQ010000002.1"/>
</dbReference>
<dbReference type="GO" id="GO:0000162">
    <property type="term" value="P:L-tryptophan biosynthetic process"/>
    <property type="evidence" value="ECO:0007669"/>
    <property type="project" value="UniProtKB-UniRule"/>
</dbReference>
<evidence type="ECO:0000256" key="2">
    <source>
        <dbReference type="ARBA" id="ARBA00004664"/>
    </source>
</evidence>
<sequence length="208" mass="22849">MADTVQVKICGLTNLADAQTAVDFGADLIGFIFASSPRQVTLKEVRDITDNLKGDAATVGVFADHDLSNVQQIAADCDLDYIQLHGSESPSYCQKIERPILKAFSIKDQESLEDLKKYDVDKYLLDTYDPDKIGGTGETFNWDLAIEAKKYGPIFLAGGLKPDNVNQAIEKVNPAGVDVSSGVELRAGKKNYRKVKRFIHNAKKSEGY</sequence>
<evidence type="ECO:0000256" key="10">
    <source>
        <dbReference type="HAMAP-Rule" id="MF_00135"/>
    </source>
</evidence>
<dbReference type="HAMAP" id="MF_00135">
    <property type="entry name" value="PRAI"/>
    <property type="match status" value="1"/>
</dbReference>
<dbReference type="EMBL" id="JAFBDQ010000002">
    <property type="protein sequence ID" value="MBM7555591.1"/>
    <property type="molecule type" value="Genomic_DNA"/>
</dbReference>
<evidence type="ECO:0000256" key="3">
    <source>
        <dbReference type="ARBA" id="ARBA00007571"/>
    </source>
</evidence>
<feature type="domain" description="N-(5'phosphoribosyl) anthranilate isomerase (PRAI)" evidence="11">
    <location>
        <begin position="7"/>
        <end position="200"/>
    </location>
</feature>
<keyword evidence="13" id="KW-1185">Reference proteome</keyword>
<dbReference type="CDD" id="cd00405">
    <property type="entry name" value="PRAI"/>
    <property type="match status" value="1"/>
</dbReference>